<evidence type="ECO:0000313" key="1">
    <source>
        <dbReference type="EMBL" id="OQP60821.1"/>
    </source>
</evidence>
<proteinExistence type="predicted"/>
<keyword evidence="2" id="KW-1185">Reference proteome</keyword>
<dbReference type="EMBL" id="LWBP01000145">
    <property type="protein sequence ID" value="OQP60821.1"/>
    <property type="molecule type" value="Genomic_DNA"/>
</dbReference>
<reference evidence="2" key="1">
    <citation type="submission" date="2016-04" db="EMBL/GenBank/DDBJ databases">
        <authorList>
            <person name="Chen L."/>
            <person name="Zhuang W."/>
            <person name="Wang G."/>
        </authorList>
    </citation>
    <scope>NUCLEOTIDE SEQUENCE [LARGE SCALE GENOMIC DNA]</scope>
    <source>
        <strain evidence="2">208</strain>
    </source>
</reference>
<evidence type="ECO:0000313" key="2">
    <source>
        <dbReference type="Proteomes" id="UP000192276"/>
    </source>
</evidence>
<comment type="caution">
    <text evidence="1">The sequence shown here is derived from an EMBL/GenBank/DDBJ whole genome shotgun (WGS) entry which is preliminary data.</text>
</comment>
<organism evidence="1 2">
    <name type="scientific">Niastella populi</name>
    <dbReference type="NCBI Taxonomy" id="550983"/>
    <lineage>
        <taxon>Bacteria</taxon>
        <taxon>Pseudomonadati</taxon>
        <taxon>Bacteroidota</taxon>
        <taxon>Chitinophagia</taxon>
        <taxon>Chitinophagales</taxon>
        <taxon>Chitinophagaceae</taxon>
        <taxon>Niastella</taxon>
    </lineage>
</organism>
<protein>
    <submittedName>
        <fullName evidence="1">Uncharacterized protein</fullName>
    </submittedName>
</protein>
<name>A0A1V9FRB2_9BACT</name>
<sequence length="84" mass="8988">MAVIKWFATVQDLIRTSASTALLMPVTGITGATRPAYVIPVEAAVTTIAVPVDVDMDTVTIMVAVMDMVVDMIVGNDRVCYKNV</sequence>
<dbReference type="AlphaFoldDB" id="A0A1V9FRB2"/>
<gene>
    <name evidence="1" type="ORF">A4R26_19665</name>
</gene>
<dbReference type="Proteomes" id="UP000192276">
    <property type="component" value="Unassembled WGS sequence"/>
</dbReference>
<accession>A0A1V9FRB2</accession>